<dbReference type="NCBIfam" id="NF001377">
    <property type="entry name" value="PRK00278.2-4"/>
    <property type="match status" value="1"/>
</dbReference>
<dbReference type="GO" id="GO:0004640">
    <property type="term" value="F:phosphoribosylanthranilate isomerase activity"/>
    <property type="evidence" value="ECO:0007669"/>
    <property type="project" value="TreeGrafter"/>
</dbReference>
<dbReference type="FunFam" id="3.20.20.70:FF:000024">
    <property type="entry name" value="Indole-3-glycerol phosphate synthase"/>
    <property type="match status" value="1"/>
</dbReference>
<evidence type="ECO:0000256" key="5">
    <source>
        <dbReference type="ARBA" id="ARBA00022793"/>
    </source>
</evidence>
<dbReference type="GO" id="GO:0004425">
    <property type="term" value="F:indole-3-glycerol-phosphate synthase activity"/>
    <property type="evidence" value="ECO:0007669"/>
    <property type="project" value="UniProtKB-UniRule"/>
</dbReference>
<evidence type="ECO:0000313" key="12">
    <source>
        <dbReference type="Proteomes" id="UP000198778"/>
    </source>
</evidence>
<evidence type="ECO:0000256" key="2">
    <source>
        <dbReference type="ARBA" id="ARBA00004696"/>
    </source>
</evidence>
<keyword evidence="4 9" id="KW-0028">Amino-acid biosynthesis</keyword>
<protein>
    <recommendedName>
        <fullName evidence="9">Indole-3-glycerol phosphate synthase</fullName>
        <shortName evidence="9">IGPS</shortName>
        <ecNumber evidence="9">4.1.1.48</ecNumber>
    </recommendedName>
</protein>
<dbReference type="InterPro" id="IPR011060">
    <property type="entry name" value="RibuloseP-bd_barrel"/>
</dbReference>
<evidence type="ECO:0000259" key="10">
    <source>
        <dbReference type="Pfam" id="PF00218"/>
    </source>
</evidence>
<dbReference type="CDD" id="cd00331">
    <property type="entry name" value="IGPS"/>
    <property type="match status" value="1"/>
</dbReference>
<evidence type="ECO:0000256" key="6">
    <source>
        <dbReference type="ARBA" id="ARBA00022822"/>
    </source>
</evidence>
<comment type="catalytic activity">
    <reaction evidence="1 9">
        <text>1-(2-carboxyphenylamino)-1-deoxy-D-ribulose 5-phosphate + H(+) = (1S,2R)-1-C-(indol-3-yl)glycerol 3-phosphate + CO2 + H2O</text>
        <dbReference type="Rhea" id="RHEA:23476"/>
        <dbReference type="ChEBI" id="CHEBI:15377"/>
        <dbReference type="ChEBI" id="CHEBI:15378"/>
        <dbReference type="ChEBI" id="CHEBI:16526"/>
        <dbReference type="ChEBI" id="CHEBI:58613"/>
        <dbReference type="ChEBI" id="CHEBI:58866"/>
        <dbReference type="EC" id="4.1.1.48"/>
    </reaction>
</comment>
<evidence type="ECO:0000256" key="7">
    <source>
        <dbReference type="ARBA" id="ARBA00023141"/>
    </source>
</evidence>
<evidence type="ECO:0000313" key="11">
    <source>
        <dbReference type="EMBL" id="SDN37221.1"/>
    </source>
</evidence>
<dbReference type="OrthoDB" id="9804217at2"/>
<keyword evidence="6 9" id="KW-0822">Tryptophan biosynthesis</keyword>
<dbReference type="STRING" id="745820.SAMN04488053_101627"/>
<dbReference type="AlphaFoldDB" id="A0A1H0AUZ0"/>
<dbReference type="InterPro" id="IPR013798">
    <property type="entry name" value="Indole-3-glycerol_P_synth_dom"/>
</dbReference>
<keyword evidence="8 9" id="KW-0456">Lyase</keyword>
<dbReference type="UniPathway" id="UPA00035">
    <property type="reaction ID" value="UER00043"/>
</dbReference>
<comment type="similarity">
    <text evidence="3 9">Belongs to the TrpC family.</text>
</comment>
<evidence type="ECO:0000256" key="3">
    <source>
        <dbReference type="ARBA" id="ARBA00008737"/>
    </source>
</evidence>
<reference evidence="12" key="1">
    <citation type="submission" date="2016-10" db="EMBL/GenBank/DDBJ databases">
        <authorList>
            <person name="Varghese N."/>
            <person name="Submissions S."/>
        </authorList>
    </citation>
    <scope>NUCLEOTIDE SEQUENCE [LARGE SCALE GENOMIC DNA]</scope>
    <source>
        <strain evidence="12">CGMCC 1.10369</strain>
    </source>
</reference>
<dbReference type="SUPFAM" id="SSF51366">
    <property type="entry name" value="Ribulose-phoshate binding barrel"/>
    <property type="match status" value="1"/>
</dbReference>
<feature type="domain" description="Indole-3-glycerol phosphate synthase" evidence="10">
    <location>
        <begin position="7"/>
        <end position="251"/>
    </location>
</feature>
<dbReference type="PROSITE" id="PS00614">
    <property type="entry name" value="IGPS"/>
    <property type="match status" value="1"/>
</dbReference>
<evidence type="ECO:0000256" key="4">
    <source>
        <dbReference type="ARBA" id="ARBA00022605"/>
    </source>
</evidence>
<keyword evidence="12" id="KW-1185">Reference proteome</keyword>
<proteinExistence type="inferred from homology"/>
<comment type="pathway">
    <text evidence="2 9">Amino-acid biosynthesis; L-tryptophan biosynthesis; L-tryptophan from chorismate: step 4/5.</text>
</comment>
<dbReference type="HAMAP" id="MF_00134_B">
    <property type="entry name" value="IGPS_B"/>
    <property type="match status" value="1"/>
</dbReference>
<dbReference type="Pfam" id="PF00218">
    <property type="entry name" value="IGPS"/>
    <property type="match status" value="1"/>
</dbReference>
<keyword evidence="5 9" id="KW-0210">Decarboxylase</keyword>
<dbReference type="Gene3D" id="3.20.20.70">
    <property type="entry name" value="Aldolase class I"/>
    <property type="match status" value="1"/>
</dbReference>
<dbReference type="InterPro" id="IPR001468">
    <property type="entry name" value="Indole-3-GlycerolPSynthase_CS"/>
</dbReference>
<accession>A0A1H0AUZ0</accession>
<dbReference type="EC" id="4.1.1.48" evidence="9"/>
<dbReference type="GO" id="GO:0000162">
    <property type="term" value="P:L-tryptophan biosynthetic process"/>
    <property type="evidence" value="ECO:0007669"/>
    <property type="project" value="UniProtKB-UniRule"/>
</dbReference>
<evidence type="ECO:0000256" key="9">
    <source>
        <dbReference type="HAMAP-Rule" id="MF_00134"/>
    </source>
</evidence>
<dbReference type="InterPro" id="IPR013785">
    <property type="entry name" value="Aldolase_TIM"/>
</dbReference>
<dbReference type="InterPro" id="IPR045186">
    <property type="entry name" value="Indole-3-glycerol_P_synth"/>
</dbReference>
<sequence>MTILQTITNRKKEELTSLQLPAERLTEAPKLSLADALRNSSYPLGIIAEVKKASPSKGVLLEDFHPVAIAKEYESVNASGISVLTDRDFFQGHAQYLTDIKNEVNLPLLRKDFLIDHRQVTEAERIGADAILLIAAILEGKQLQELYLQAEELGMEVLVEVHNEEELEKVLTWSKPEIIGVNNRNLNTFETDLATSARLQPLIPEDILFISESGVHNSRDAQYLASIGADGLLIGEGFMKAVNKKEFIHSLFSDLS</sequence>
<gene>
    <name evidence="9" type="primary">trpC</name>
    <name evidence="11" type="ORF">SAMN04488053_101627</name>
</gene>
<dbReference type="Proteomes" id="UP000198778">
    <property type="component" value="Unassembled WGS sequence"/>
</dbReference>
<evidence type="ECO:0000256" key="1">
    <source>
        <dbReference type="ARBA" id="ARBA00001633"/>
    </source>
</evidence>
<name>A0A1H0AUZ0_9BACI</name>
<dbReference type="PANTHER" id="PTHR22854:SF2">
    <property type="entry name" value="INDOLE-3-GLYCEROL-PHOSPHATE SYNTHASE"/>
    <property type="match status" value="1"/>
</dbReference>
<organism evidence="11 12">
    <name type="scientific">Alkalicoccus daliensis</name>
    <dbReference type="NCBI Taxonomy" id="745820"/>
    <lineage>
        <taxon>Bacteria</taxon>
        <taxon>Bacillati</taxon>
        <taxon>Bacillota</taxon>
        <taxon>Bacilli</taxon>
        <taxon>Bacillales</taxon>
        <taxon>Bacillaceae</taxon>
        <taxon>Alkalicoccus</taxon>
    </lineage>
</organism>
<keyword evidence="7 9" id="KW-0057">Aromatic amino acid biosynthesis</keyword>
<evidence type="ECO:0000256" key="8">
    <source>
        <dbReference type="ARBA" id="ARBA00023239"/>
    </source>
</evidence>
<dbReference type="PANTHER" id="PTHR22854">
    <property type="entry name" value="TRYPTOPHAN BIOSYNTHESIS PROTEIN"/>
    <property type="match status" value="1"/>
</dbReference>
<dbReference type="EMBL" id="FNIL01000001">
    <property type="protein sequence ID" value="SDN37221.1"/>
    <property type="molecule type" value="Genomic_DNA"/>
</dbReference>